<dbReference type="PROSITE" id="PS51257">
    <property type="entry name" value="PROKAR_LIPOPROTEIN"/>
    <property type="match status" value="1"/>
</dbReference>
<name>A0A7W6EPM3_9BACT</name>
<feature type="domain" description="YHYH" evidence="1">
    <location>
        <begin position="100"/>
        <end position="193"/>
    </location>
</feature>
<evidence type="ECO:0000313" key="2">
    <source>
        <dbReference type="EMBL" id="MBB3837628.1"/>
    </source>
</evidence>
<dbReference type="PANTHER" id="PTHR30289">
    <property type="entry name" value="UNCHARACTERIZED PROTEIN YBCL-RELATED"/>
    <property type="match status" value="1"/>
</dbReference>
<dbReference type="Pfam" id="PF14240">
    <property type="entry name" value="YHYH"/>
    <property type="match status" value="2"/>
</dbReference>
<accession>A0A7W6EPM3</accession>
<sequence>MKVIFGFAFAIVGIVACSSSNESVDPTTTTNTTTLPTAFKAFNSSLNAYVDGDYVVIKSTATPDHKSPYFGSSNANYEAYNGTNSKFAINPNRISTQNYTFRIPITPAKASSPQATPLGPIGVSLNGVPFYNQYAGPNTPLTNEINSFDQYNGHPDPSGTYHYHVEPLYLTKTKGTGALLGFLLDGYPVYGPVENGKKVTNSDLDAYHGHSHATAEYPNGIYHYHITAEDPYISGSGFYGKPGTVTK</sequence>
<evidence type="ECO:0000259" key="1">
    <source>
        <dbReference type="Pfam" id="PF14240"/>
    </source>
</evidence>
<dbReference type="PANTHER" id="PTHR30289:SF8">
    <property type="entry name" value="YHYH DOMAIN-CONTAINING PROTEIN"/>
    <property type="match status" value="1"/>
</dbReference>
<proteinExistence type="predicted"/>
<dbReference type="Proteomes" id="UP000541352">
    <property type="component" value="Unassembled WGS sequence"/>
</dbReference>
<comment type="caution">
    <text evidence="2">The sequence shown here is derived from an EMBL/GenBank/DDBJ whole genome shotgun (WGS) entry which is preliminary data.</text>
</comment>
<dbReference type="InterPro" id="IPR025924">
    <property type="entry name" value="YHYH_dom"/>
</dbReference>
<dbReference type="AlphaFoldDB" id="A0A7W6EPM3"/>
<dbReference type="RefSeq" id="WP_183972340.1">
    <property type="nucleotide sequence ID" value="NZ_JACIBY010000003.1"/>
</dbReference>
<gene>
    <name evidence="2" type="ORF">FHS57_001625</name>
</gene>
<dbReference type="EMBL" id="JACIBY010000003">
    <property type="protein sequence ID" value="MBB3837628.1"/>
    <property type="molecule type" value="Genomic_DNA"/>
</dbReference>
<organism evidence="2 3">
    <name type="scientific">Runella defluvii</name>
    <dbReference type="NCBI Taxonomy" id="370973"/>
    <lineage>
        <taxon>Bacteria</taxon>
        <taxon>Pseudomonadati</taxon>
        <taxon>Bacteroidota</taxon>
        <taxon>Cytophagia</taxon>
        <taxon>Cytophagales</taxon>
        <taxon>Spirosomataceae</taxon>
        <taxon>Runella</taxon>
    </lineage>
</organism>
<keyword evidence="3" id="KW-1185">Reference proteome</keyword>
<protein>
    <recommendedName>
        <fullName evidence="1">YHYH domain-containing protein</fullName>
    </recommendedName>
</protein>
<feature type="domain" description="YHYH" evidence="1">
    <location>
        <begin position="201"/>
        <end position="234"/>
    </location>
</feature>
<evidence type="ECO:0000313" key="3">
    <source>
        <dbReference type="Proteomes" id="UP000541352"/>
    </source>
</evidence>
<reference evidence="2 3" key="1">
    <citation type="submission" date="2020-08" db="EMBL/GenBank/DDBJ databases">
        <title>Genomic Encyclopedia of Type Strains, Phase IV (KMG-IV): sequencing the most valuable type-strain genomes for metagenomic binning, comparative biology and taxonomic classification.</title>
        <authorList>
            <person name="Goeker M."/>
        </authorList>
    </citation>
    <scope>NUCLEOTIDE SEQUENCE [LARGE SCALE GENOMIC DNA]</scope>
    <source>
        <strain evidence="2 3">DSM 17976</strain>
    </source>
</reference>